<evidence type="ECO:0000256" key="4">
    <source>
        <dbReference type="ARBA" id="ARBA00023136"/>
    </source>
</evidence>
<accession>A0AAJ0G8D4</accession>
<evidence type="ECO:0000313" key="6">
    <source>
        <dbReference type="EMBL" id="KAK3053117.1"/>
    </source>
</evidence>
<dbReference type="Proteomes" id="UP001271007">
    <property type="component" value="Unassembled WGS sequence"/>
</dbReference>
<dbReference type="Gene3D" id="1.20.1250.20">
    <property type="entry name" value="MFS general substrate transporter like domains"/>
    <property type="match status" value="1"/>
</dbReference>
<evidence type="ECO:0000256" key="1">
    <source>
        <dbReference type="ARBA" id="ARBA00004141"/>
    </source>
</evidence>
<dbReference type="InterPro" id="IPR005828">
    <property type="entry name" value="MFS_sugar_transport-like"/>
</dbReference>
<feature type="transmembrane region" description="Helical" evidence="5">
    <location>
        <begin position="111"/>
        <end position="129"/>
    </location>
</feature>
<evidence type="ECO:0000256" key="3">
    <source>
        <dbReference type="ARBA" id="ARBA00022989"/>
    </source>
</evidence>
<dbReference type="InterPro" id="IPR050360">
    <property type="entry name" value="MFS_Sugar_Transporters"/>
</dbReference>
<dbReference type="Pfam" id="PF00083">
    <property type="entry name" value="Sugar_tr"/>
    <property type="match status" value="2"/>
</dbReference>
<protein>
    <recommendedName>
        <fullName evidence="8">Major facilitator superfamily (MFS) profile domain-containing protein</fullName>
    </recommendedName>
</protein>
<feature type="transmembrane region" description="Helical" evidence="5">
    <location>
        <begin position="296"/>
        <end position="315"/>
    </location>
</feature>
<gene>
    <name evidence="6" type="ORF">LTR09_005743</name>
</gene>
<name>A0AAJ0G8D4_9PEZI</name>
<dbReference type="InterPro" id="IPR036259">
    <property type="entry name" value="MFS_trans_sf"/>
</dbReference>
<dbReference type="PANTHER" id="PTHR48022">
    <property type="entry name" value="PLASTIDIC GLUCOSE TRANSPORTER 4"/>
    <property type="match status" value="1"/>
</dbReference>
<feature type="transmembrane region" description="Helical" evidence="5">
    <location>
        <begin position="149"/>
        <end position="169"/>
    </location>
</feature>
<keyword evidence="7" id="KW-1185">Reference proteome</keyword>
<keyword evidence="2 5" id="KW-0812">Transmembrane</keyword>
<evidence type="ECO:0008006" key="8">
    <source>
        <dbReference type="Google" id="ProtNLM"/>
    </source>
</evidence>
<proteinExistence type="predicted"/>
<evidence type="ECO:0000256" key="5">
    <source>
        <dbReference type="SAM" id="Phobius"/>
    </source>
</evidence>
<dbReference type="GO" id="GO:0005351">
    <property type="term" value="F:carbohydrate:proton symporter activity"/>
    <property type="evidence" value="ECO:0007669"/>
    <property type="project" value="TreeGrafter"/>
</dbReference>
<keyword evidence="3 5" id="KW-1133">Transmembrane helix</keyword>
<dbReference type="PANTHER" id="PTHR48022:SF11">
    <property type="entry name" value="MONOSACCHARIDE TRANSPORTER (HXT8), PUTATIVE (AFU_ORTHOLOGUE AFUA_2G08120)-RELATED"/>
    <property type="match status" value="1"/>
</dbReference>
<evidence type="ECO:0000313" key="7">
    <source>
        <dbReference type="Proteomes" id="UP001271007"/>
    </source>
</evidence>
<dbReference type="GO" id="GO:0016020">
    <property type="term" value="C:membrane"/>
    <property type="evidence" value="ECO:0007669"/>
    <property type="project" value="UniProtKB-SubCell"/>
</dbReference>
<feature type="transmembrane region" description="Helical" evidence="5">
    <location>
        <begin position="269"/>
        <end position="290"/>
    </location>
</feature>
<evidence type="ECO:0000256" key="2">
    <source>
        <dbReference type="ARBA" id="ARBA00022692"/>
    </source>
</evidence>
<organism evidence="6 7">
    <name type="scientific">Extremus antarcticus</name>
    <dbReference type="NCBI Taxonomy" id="702011"/>
    <lineage>
        <taxon>Eukaryota</taxon>
        <taxon>Fungi</taxon>
        <taxon>Dikarya</taxon>
        <taxon>Ascomycota</taxon>
        <taxon>Pezizomycotina</taxon>
        <taxon>Dothideomycetes</taxon>
        <taxon>Dothideomycetidae</taxon>
        <taxon>Mycosphaerellales</taxon>
        <taxon>Extremaceae</taxon>
        <taxon>Extremus</taxon>
    </lineage>
</organism>
<comment type="caution">
    <text evidence="6">The sequence shown here is derived from an EMBL/GenBank/DDBJ whole genome shotgun (WGS) entry which is preliminary data.</text>
</comment>
<comment type="subcellular location">
    <subcellularLocation>
        <location evidence="1">Membrane</location>
        <topology evidence="1">Multi-pass membrane protein</topology>
    </subcellularLocation>
</comment>
<reference evidence="6" key="1">
    <citation type="submission" date="2023-04" db="EMBL/GenBank/DDBJ databases">
        <title>Black Yeasts Isolated from many extreme environments.</title>
        <authorList>
            <person name="Coleine C."/>
            <person name="Stajich J.E."/>
            <person name="Selbmann L."/>
        </authorList>
    </citation>
    <scope>NUCLEOTIDE SEQUENCE</scope>
    <source>
        <strain evidence="6">CCFEE 5312</strain>
    </source>
</reference>
<dbReference type="SUPFAM" id="SSF103473">
    <property type="entry name" value="MFS general substrate transporter"/>
    <property type="match status" value="1"/>
</dbReference>
<dbReference type="AlphaFoldDB" id="A0AAJ0G8D4"/>
<feature type="transmembrane region" description="Helical" evidence="5">
    <location>
        <begin position="209"/>
        <end position="228"/>
    </location>
</feature>
<dbReference type="EMBL" id="JAWDJX010000017">
    <property type="protein sequence ID" value="KAK3053117.1"/>
    <property type="molecule type" value="Genomic_DNA"/>
</dbReference>
<feature type="transmembrane region" description="Helical" evidence="5">
    <location>
        <begin position="15"/>
        <end position="36"/>
    </location>
</feature>
<sequence>MGLGFSYISGSELKWRLFIGLQLMCAAIMLIGSIWMPESPRWLVVQKRHEEALAILQKLHGHDASESDSSDTVPFYRREFNQIEAQLRLEQETPQLGIVSIFKRPSYRRRLSIIMFFFAFQQLTAIIPLQNYQVILYTSLGVTGKLPLIMVGIWGTLAVIFSCGGAYFFDTLGRRKSFFISMTGVLIGSIMLVIFWSQFERSGNTDKTLGSLALWAMFVYLVGYAWILNSFGYAYAPEILVSEREVVVVEGIADADAVAQPMEIRATGLAAGFATLNAVIIMLVQVTPIAVEAISWKYFMIFIFTDAIFVVVFYFQFPETANIPLEEVAALFGDKVAVRVDDGKNIDPEIEKAVKGQHVEDRTEVVDEKTH</sequence>
<keyword evidence="4 5" id="KW-0472">Membrane</keyword>
<feature type="transmembrane region" description="Helical" evidence="5">
    <location>
        <begin position="178"/>
        <end position="197"/>
    </location>
</feature>